<dbReference type="PANTHER" id="PTHR35400">
    <property type="entry name" value="SLR1083 PROTEIN"/>
    <property type="match status" value="1"/>
</dbReference>
<keyword evidence="2" id="KW-0255">Endonuclease</keyword>
<keyword evidence="2" id="KW-0378">Hydrolase</keyword>
<name>A0ABW1ESC5_9ACTN</name>
<sequence length="187" mass="20050">MSDQQDAGSAWDALAGVRLPRGYRVEITAGKITMTPRGEGHREVVLGAAAQVEQQLAGHGTVLTGEVVDFPSPRYGYAPDLAVIAPGARQGARGRYRAADLRAVLEVVPRAQQDGDFVRKQRYLAECGVPLYVVVDPEEAACTVHSHPEPSGAYREAERVPFGNDVFLPLAERTLVLSTDGFAPDPG</sequence>
<dbReference type="Proteomes" id="UP001596067">
    <property type="component" value="Unassembled WGS sequence"/>
</dbReference>
<keyword evidence="3" id="KW-1185">Reference proteome</keyword>
<organism evidence="2 3">
    <name type="scientific">Kitasatospora aburaviensis</name>
    <dbReference type="NCBI Taxonomy" id="67265"/>
    <lineage>
        <taxon>Bacteria</taxon>
        <taxon>Bacillati</taxon>
        <taxon>Actinomycetota</taxon>
        <taxon>Actinomycetes</taxon>
        <taxon>Kitasatosporales</taxon>
        <taxon>Streptomycetaceae</taxon>
        <taxon>Kitasatospora</taxon>
    </lineage>
</organism>
<dbReference type="EMBL" id="JBHSOD010000002">
    <property type="protein sequence ID" value="MFC5883941.1"/>
    <property type="molecule type" value="Genomic_DNA"/>
</dbReference>
<dbReference type="GO" id="GO:0004519">
    <property type="term" value="F:endonuclease activity"/>
    <property type="evidence" value="ECO:0007669"/>
    <property type="project" value="UniProtKB-KW"/>
</dbReference>
<dbReference type="InterPro" id="IPR012296">
    <property type="entry name" value="Nuclease_put_TT1808"/>
</dbReference>
<feature type="domain" description="Putative restriction endonuclease" evidence="1">
    <location>
        <begin position="19"/>
        <end position="170"/>
    </location>
</feature>
<proteinExistence type="predicted"/>
<evidence type="ECO:0000259" key="1">
    <source>
        <dbReference type="Pfam" id="PF05685"/>
    </source>
</evidence>
<evidence type="ECO:0000313" key="2">
    <source>
        <dbReference type="EMBL" id="MFC5883941.1"/>
    </source>
</evidence>
<accession>A0ABW1ESC5</accession>
<dbReference type="InterPro" id="IPR008538">
    <property type="entry name" value="Uma2"/>
</dbReference>
<dbReference type="Pfam" id="PF05685">
    <property type="entry name" value="Uma2"/>
    <property type="match status" value="1"/>
</dbReference>
<protein>
    <submittedName>
        <fullName evidence="2">Uma2 family endonuclease</fullName>
    </submittedName>
</protein>
<keyword evidence="2" id="KW-0540">Nuclease</keyword>
<dbReference type="CDD" id="cd06260">
    <property type="entry name" value="DUF820-like"/>
    <property type="match status" value="1"/>
</dbReference>
<dbReference type="Gene3D" id="3.90.1570.10">
    <property type="entry name" value="tt1808, chain A"/>
    <property type="match status" value="1"/>
</dbReference>
<dbReference type="PANTHER" id="PTHR35400:SF3">
    <property type="entry name" value="SLL1072 PROTEIN"/>
    <property type="match status" value="1"/>
</dbReference>
<reference evidence="3" key="1">
    <citation type="journal article" date="2019" name="Int. J. Syst. Evol. Microbiol.">
        <title>The Global Catalogue of Microorganisms (GCM) 10K type strain sequencing project: providing services to taxonomists for standard genome sequencing and annotation.</title>
        <authorList>
            <consortium name="The Broad Institute Genomics Platform"/>
            <consortium name="The Broad Institute Genome Sequencing Center for Infectious Disease"/>
            <person name="Wu L."/>
            <person name="Ma J."/>
        </authorList>
    </citation>
    <scope>NUCLEOTIDE SEQUENCE [LARGE SCALE GENOMIC DNA]</scope>
    <source>
        <strain evidence="3">CGMCC 4.1469</strain>
    </source>
</reference>
<comment type="caution">
    <text evidence="2">The sequence shown here is derived from an EMBL/GenBank/DDBJ whole genome shotgun (WGS) entry which is preliminary data.</text>
</comment>
<evidence type="ECO:0000313" key="3">
    <source>
        <dbReference type="Proteomes" id="UP001596067"/>
    </source>
</evidence>
<dbReference type="SUPFAM" id="SSF52980">
    <property type="entry name" value="Restriction endonuclease-like"/>
    <property type="match status" value="1"/>
</dbReference>
<dbReference type="InterPro" id="IPR011335">
    <property type="entry name" value="Restrct_endonuc-II-like"/>
</dbReference>
<gene>
    <name evidence="2" type="ORF">ACFP0N_02955</name>
</gene>
<dbReference type="RefSeq" id="WP_313763290.1">
    <property type="nucleotide sequence ID" value="NZ_BAAAVH010000108.1"/>
</dbReference>